<protein>
    <recommendedName>
        <fullName evidence="5">Dynein heavy chain</fullName>
    </recommendedName>
</protein>
<dbReference type="GO" id="GO:0045505">
    <property type="term" value="F:dynein intermediate chain binding"/>
    <property type="evidence" value="ECO:0007669"/>
    <property type="project" value="InterPro"/>
</dbReference>
<dbReference type="InterPro" id="IPR026983">
    <property type="entry name" value="DHC"/>
</dbReference>
<dbReference type="PANTHER" id="PTHR45703">
    <property type="entry name" value="DYNEIN HEAVY CHAIN"/>
    <property type="match status" value="1"/>
</dbReference>
<dbReference type="Gene3D" id="1.20.920.30">
    <property type="match status" value="1"/>
</dbReference>
<dbReference type="Pfam" id="PF12775">
    <property type="entry name" value="AAA_7"/>
    <property type="match status" value="1"/>
</dbReference>
<evidence type="ECO:0000313" key="3">
    <source>
        <dbReference type="EMBL" id="CAG5130197.1"/>
    </source>
</evidence>
<dbReference type="InterPro" id="IPR041466">
    <property type="entry name" value="Dynein_AAA5_ext"/>
</dbReference>
<gene>
    <name evidence="3" type="ORF">CUNI_LOCUS15755</name>
</gene>
<dbReference type="GO" id="GO:0051959">
    <property type="term" value="F:dynein light intermediate chain binding"/>
    <property type="evidence" value="ECO:0007669"/>
    <property type="project" value="InterPro"/>
</dbReference>
<evidence type="ECO:0008006" key="5">
    <source>
        <dbReference type="Google" id="ProtNLM"/>
    </source>
</evidence>
<dbReference type="InterPro" id="IPR027417">
    <property type="entry name" value="P-loop_NTPase"/>
</dbReference>
<feature type="domain" description="Dynein heavy chain AAA 5 extension" evidence="1">
    <location>
        <begin position="280"/>
        <end position="354"/>
    </location>
</feature>
<dbReference type="GO" id="GO:0007018">
    <property type="term" value="P:microtubule-based movement"/>
    <property type="evidence" value="ECO:0007669"/>
    <property type="project" value="InterPro"/>
</dbReference>
<dbReference type="InterPro" id="IPR054354">
    <property type="entry name" value="DYNC2H1-like_lid"/>
</dbReference>
<organism evidence="3 4">
    <name type="scientific">Candidula unifasciata</name>
    <dbReference type="NCBI Taxonomy" id="100452"/>
    <lineage>
        <taxon>Eukaryota</taxon>
        <taxon>Metazoa</taxon>
        <taxon>Spiralia</taxon>
        <taxon>Lophotrochozoa</taxon>
        <taxon>Mollusca</taxon>
        <taxon>Gastropoda</taxon>
        <taxon>Heterobranchia</taxon>
        <taxon>Euthyneura</taxon>
        <taxon>Panpulmonata</taxon>
        <taxon>Eupulmonata</taxon>
        <taxon>Stylommatophora</taxon>
        <taxon>Helicina</taxon>
        <taxon>Helicoidea</taxon>
        <taxon>Geomitridae</taxon>
        <taxon>Candidula</taxon>
    </lineage>
</organism>
<dbReference type="Pfam" id="PF17852">
    <property type="entry name" value="Dynein_AAA_lid"/>
    <property type="match status" value="1"/>
</dbReference>
<comment type="caution">
    <text evidence="3">The sequence shown here is derived from an EMBL/GenBank/DDBJ whole genome shotgun (WGS) entry which is preliminary data.</text>
</comment>
<dbReference type="SUPFAM" id="SSF52540">
    <property type="entry name" value="P-loop containing nucleoside triphosphate hydrolases"/>
    <property type="match status" value="1"/>
</dbReference>
<name>A0A8S3ZL34_9EUPU</name>
<evidence type="ECO:0000313" key="4">
    <source>
        <dbReference type="Proteomes" id="UP000678393"/>
    </source>
</evidence>
<accession>A0A8S3ZL34</accession>
<dbReference type="Proteomes" id="UP000678393">
    <property type="component" value="Unassembled WGS sequence"/>
</dbReference>
<dbReference type="OrthoDB" id="5986589at2759"/>
<feature type="domain" description="Dynein 2 heavy chain 1 cytoplasmic ATPase lid" evidence="2">
    <location>
        <begin position="568"/>
        <end position="674"/>
    </location>
</feature>
<dbReference type="Pfam" id="PF22597">
    <property type="entry name" value="DYN_lid"/>
    <property type="match status" value="1"/>
</dbReference>
<dbReference type="GO" id="GO:0030286">
    <property type="term" value="C:dynein complex"/>
    <property type="evidence" value="ECO:0007669"/>
    <property type="project" value="InterPro"/>
</dbReference>
<reference evidence="3" key="1">
    <citation type="submission" date="2021-04" db="EMBL/GenBank/DDBJ databases">
        <authorList>
            <consortium name="Molecular Ecology Group"/>
        </authorList>
    </citation>
    <scope>NUCLEOTIDE SEQUENCE</scope>
</reference>
<dbReference type="EMBL" id="CAJHNH020003890">
    <property type="protein sequence ID" value="CAG5130197.1"/>
    <property type="molecule type" value="Genomic_DNA"/>
</dbReference>
<feature type="non-terminal residue" evidence="3">
    <location>
        <position position="706"/>
    </location>
</feature>
<keyword evidence="4" id="KW-1185">Reference proteome</keyword>
<proteinExistence type="predicted"/>
<dbReference type="Gene3D" id="3.40.50.300">
    <property type="entry name" value="P-loop containing nucleotide triphosphate hydrolases"/>
    <property type="match status" value="2"/>
</dbReference>
<evidence type="ECO:0000259" key="2">
    <source>
        <dbReference type="Pfam" id="PF22597"/>
    </source>
</evidence>
<sequence length="706" mass="78888">SAVDIDELAENSLQNLADYPKIDVAHLFPCAMTPSEFLGTFKNGMWIGGILEKIVRDSYLIWYSTKTVAENKKTQDRKNAKIQDDSPSVLQRWLVFDGDLDPSWTEGMKTLLDDTKYLSLGSGEQIYLQGTTSLIFETCDLKTASPSIVSRCSVVHCGPSTMSWSALYFHWKQNASTLWQLSPVGVTILDDLISDIFPSTVKFLTSECCTALLTDLDQATVTANHVIPGLTEVSAFLHMLSAMLDKFSRRAHAGKNMKIRKDNSSSAGADSGLATSSQMESVKADWGETIKGMFAFCYIWAFGGHLHDRFKEHFSKFAHDTLYRSRQSVRLPISGLVFDYYLDENTAGFVRWSDRQNQGHAKLTGDFIVIPEVDRYVYLLEMLTSAHRPVLLNGAPGVGKTSLVKHTVLSKQPSTTVTMSPGLTTSILQNLLVSHGLATQNTNHATTSTPLTKQKHLFFIDDLSMASVVGGYNPNLELIRSILTFGGIYDRQWKPFQMIKSASFIAAATFPSMPGSGLGSSSHVISSRLSRQFISLTVFSQSDDTLQNLYSRPLQTWLEEFPVHTVEHHCEFAKAMSQALLELYQLVKTRLLPCPSLPHYIFSLHDVSRVVQGMLLMTPRSAARNFTAKKKEVYVSYSKVGQNNVNSMMTVIVQLWCHEVSRCFADRIISTDDKNWFNQMVQNSVLKYFCCPHDETGQGFSCSLKD</sequence>
<feature type="non-terminal residue" evidence="3">
    <location>
        <position position="1"/>
    </location>
</feature>
<dbReference type="PANTHER" id="PTHR45703:SF36">
    <property type="entry name" value="DYNEIN HEAVY CHAIN, CYTOPLASMIC"/>
    <property type="match status" value="1"/>
</dbReference>
<evidence type="ECO:0000259" key="1">
    <source>
        <dbReference type="Pfam" id="PF17852"/>
    </source>
</evidence>
<dbReference type="AlphaFoldDB" id="A0A8S3ZL34"/>